<sequence length="69" mass="8082">MTTIDRVSELEVKWNQVNTSVISFFTLFLKQKHLNEIRYLDCDNECSLNIFLAYICGFMSEDVNLQDAN</sequence>
<reference evidence="1 2" key="1">
    <citation type="submission" date="2015-01" db="EMBL/GenBank/DDBJ databases">
        <title>Evolution of Trichinella species and genotypes.</title>
        <authorList>
            <person name="Korhonen P.K."/>
            <person name="Edoardo P."/>
            <person name="Giuseppe L.R."/>
            <person name="Gasser R.B."/>
        </authorList>
    </citation>
    <scope>NUCLEOTIDE SEQUENCE [LARGE SCALE GENOMIC DNA]</scope>
    <source>
        <strain evidence="1">ISS470</strain>
    </source>
</reference>
<dbReference type="Proteomes" id="UP000054995">
    <property type="component" value="Unassembled WGS sequence"/>
</dbReference>
<evidence type="ECO:0000313" key="2">
    <source>
        <dbReference type="Proteomes" id="UP000054995"/>
    </source>
</evidence>
<protein>
    <submittedName>
        <fullName evidence="1">Uncharacterized protein</fullName>
    </submittedName>
</protein>
<comment type="caution">
    <text evidence="1">The sequence shown here is derived from an EMBL/GenBank/DDBJ whole genome shotgun (WGS) entry which is preliminary data.</text>
</comment>
<dbReference type="EMBL" id="JYDT01000043">
    <property type="protein sequence ID" value="KRY88343.1"/>
    <property type="molecule type" value="Genomic_DNA"/>
</dbReference>
<name>A0A0V1FQQ7_TRIPS</name>
<keyword evidence="2" id="KW-1185">Reference proteome</keyword>
<dbReference type="AlphaFoldDB" id="A0A0V1FQQ7"/>
<proteinExistence type="predicted"/>
<evidence type="ECO:0000313" key="1">
    <source>
        <dbReference type="EMBL" id="KRY88343.1"/>
    </source>
</evidence>
<organism evidence="1 2">
    <name type="scientific">Trichinella pseudospiralis</name>
    <name type="common">Parasitic roundworm</name>
    <dbReference type="NCBI Taxonomy" id="6337"/>
    <lineage>
        <taxon>Eukaryota</taxon>
        <taxon>Metazoa</taxon>
        <taxon>Ecdysozoa</taxon>
        <taxon>Nematoda</taxon>
        <taxon>Enoplea</taxon>
        <taxon>Dorylaimia</taxon>
        <taxon>Trichinellida</taxon>
        <taxon>Trichinellidae</taxon>
        <taxon>Trichinella</taxon>
    </lineage>
</organism>
<gene>
    <name evidence="1" type="ORF">T4D_2457</name>
</gene>
<accession>A0A0V1FQQ7</accession>